<name>A0A9P5VAC9_9FUNG</name>
<organism evidence="1 2">
    <name type="scientific">Linnemannia schmuckeri</name>
    <dbReference type="NCBI Taxonomy" id="64567"/>
    <lineage>
        <taxon>Eukaryota</taxon>
        <taxon>Fungi</taxon>
        <taxon>Fungi incertae sedis</taxon>
        <taxon>Mucoromycota</taxon>
        <taxon>Mortierellomycotina</taxon>
        <taxon>Mortierellomycetes</taxon>
        <taxon>Mortierellales</taxon>
        <taxon>Mortierellaceae</taxon>
        <taxon>Linnemannia</taxon>
    </lineage>
</organism>
<comment type="caution">
    <text evidence="1">The sequence shown here is derived from an EMBL/GenBank/DDBJ whole genome shotgun (WGS) entry which is preliminary data.</text>
</comment>
<keyword evidence="2" id="KW-1185">Reference proteome</keyword>
<sequence length="188" mass="21850">MKIHITVKEHLNDARDSYRRSTAQQRLCTEEHAPALSFSAPHLQICLSVSGSSEAFTCARWTLLQVCPHVLFKDIFNVQFRKLRKRRHHHESNFLDFVSDAFEDAKARLAKRGCLPRYMEFAGWAYRESVKTYVSRMRSCLLDDESKRAFDERFPEDALDMLLEKFVGRLRPANVATVCPCYASQDMI</sequence>
<dbReference type="OrthoDB" id="2393824at2759"/>
<gene>
    <name evidence="1" type="ORF">BG015_008670</name>
</gene>
<accession>A0A9P5VAC9</accession>
<evidence type="ECO:0000313" key="1">
    <source>
        <dbReference type="EMBL" id="KAF9149533.1"/>
    </source>
</evidence>
<dbReference type="Proteomes" id="UP000748756">
    <property type="component" value="Unassembled WGS sequence"/>
</dbReference>
<protein>
    <submittedName>
        <fullName evidence="1">Uncharacterized protein</fullName>
    </submittedName>
</protein>
<evidence type="ECO:0000313" key="2">
    <source>
        <dbReference type="Proteomes" id="UP000748756"/>
    </source>
</evidence>
<reference evidence="1" key="1">
    <citation type="journal article" date="2020" name="Fungal Divers.">
        <title>Resolving the Mortierellaceae phylogeny through synthesis of multi-gene phylogenetics and phylogenomics.</title>
        <authorList>
            <person name="Vandepol N."/>
            <person name="Liber J."/>
            <person name="Desiro A."/>
            <person name="Na H."/>
            <person name="Kennedy M."/>
            <person name="Barry K."/>
            <person name="Grigoriev I.V."/>
            <person name="Miller A.N."/>
            <person name="O'Donnell K."/>
            <person name="Stajich J.E."/>
            <person name="Bonito G."/>
        </authorList>
    </citation>
    <scope>NUCLEOTIDE SEQUENCE</scope>
    <source>
        <strain evidence="1">NRRL 6426</strain>
    </source>
</reference>
<dbReference type="AlphaFoldDB" id="A0A9P5VAC9"/>
<proteinExistence type="predicted"/>
<dbReference type="EMBL" id="JAAAUQ010000517">
    <property type="protein sequence ID" value="KAF9149533.1"/>
    <property type="molecule type" value="Genomic_DNA"/>
</dbReference>